<dbReference type="OrthoDB" id="9804993at2"/>
<evidence type="ECO:0000313" key="4">
    <source>
        <dbReference type="Proteomes" id="UP000095768"/>
    </source>
</evidence>
<evidence type="ECO:0000313" key="2">
    <source>
        <dbReference type="EMBL" id="SCT44906.1"/>
    </source>
</evidence>
<keyword evidence="3" id="KW-1185">Reference proteome</keyword>
<dbReference type="GO" id="GO:0016787">
    <property type="term" value="F:hydrolase activity"/>
    <property type="evidence" value="ECO:0007669"/>
    <property type="project" value="UniProtKB-KW"/>
</dbReference>
<dbReference type="InterPro" id="IPR029058">
    <property type="entry name" value="AB_hydrolase_fold"/>
</dbReference>
<protein>
    <submittedName>
        <fullName evidence="1">Esterase</fullName>
        <ecNumber evidence="1">3.-.-.-</ecNumber>
    </submittedName>
</protein>
<dbReference type="Gene3D" id="3.40.50.1820">
    <property type="entry name" value="alpha/beta hydrolase"/>
    <property type="match status" value="1"/>
</dbReference>
<evidence type="ECO:0000313" key="3">
    <source>
        <dbReference type="Proteomes" id="UP000095412"/>
    </source>
</evidence>
<dbReference type="AlphaFoldDB" id="A0A1D4RBH6"/>
<dbReference type="InterPro" id="IPR010662">
    <property type="entry name" value="RBBP9/YdeN"/>
</dbReference>
<evidence type="ECO:0000313" key="1">
    <source>
        <dbReference type="EMBL" id="SCT05234.1"/>
    </source>
</evidence>
<dbReference type="PANTHER" id="PTHR15394">
    <property type="entry name" value="SERINE HYDROLASE RBBP9"/>
    <property type="match status" value="1"/>
</dbReference>
<proteinExistence type="predicted"/>
<reference evidence="1 4" key="1">
    <citation type="submission" date="2016-09" db="EMBL/GenBank/DDBJ databases">
        <authorList>
            <consortium name="Pathogen Informatics"/>
        </authorList>
    </citation>
    <scope>NUCLEOTIDE SEQUENCE [LARGE SCALE GENOMIC DNA]</scope>
    <source>
        <strain evidence="1 4">82B</strain>
    </source>
</reference>
<dbReference type="EMBL" id="FMPG01000006">
    <property type="protein sequence ID" value="SCT05234.1"/>
    <property type="molecule type" value="Genomic_DNA"/>
</dbReference>
<gene>
    <name evidence="1" type="primary">ydeN_2</name>
    <name evidence="1" type="ORF">SAMEA2297795_01677</name>
    <name evidence="2" type="ORF">SAMEA2297796_02424</name>
</gene>
<dbReference type="Pfam" id="PF06821">
    <property type="entry name" value="Ser_hydrolase"/>
    <property type="match status" value="1"/>
</dbReference>
<organism evidence="1 4">
    <name type="scientific">Staphylococcus caeli</name>
    <dbReference type="NCBI Taxonomy" id="2201815"/>
    <lineage>
        <taxon>Bacteria</taxon>
        <taxon>Bacillati</taxon>
        <taxon>Bacillota</taxon>
        <taxon>Bacilli</taxon>
        <taxon>Bacillales</taxon>
        <taxon>Staphylococcaceae</taxon>
        <taxon>Staphylococcus</taxon>
    </lineage>
</organism>
<dbReference type="Proteomes" id="UP000095412">
    <property type="component" value="Unassembled WGS sequence"/>
</dbReference>
<accession>A0A1D4RBH6</accession>
<dbReference type="PANTHER" id="PTHR15394:SF3">
    <property type="entry name" value="SERINE HYDROLASE RBBP9"/>
    <property type="match status" value="1"/>
</dbReference>
<dbReference type="RefSeq" id="WP_069996553.1">
    <property type="nucleotide sequence ID" value="NZ_FMPG01000006.1"/>
</dbReference>
<name>A0A1D4RBH6_9STAP</name>
<dbReference type="EC" id="3.-.-.-" evidence="1"/>
<dbReference type="EMBL" id="FMPI01000027">
    <property type="protein sequence ID" value="SCT44906.1"/>
    <property type="molecule type" value="Genomic_DNA"/>
</dbReference>
<dbReference type="SUPFAM" id="SSF53474">
    <property type="entry name" value="alpha/beta-Hydrolases"/>
    <property type="match status" value="1"/>
</dbReference>
<sequence length="193" mass="22246">MKNMFIIHGYQATTKSHWFEWLASEMNKYDYYVDIVYLPNSKNPDAKQWFNAIQARLQNNLNAETIIVAHSLGVVSVLSYLTQLHDYPKIKGLFLVSGFNEPLNNIPELNHYLSQTQIDYNSIFAQHIISIGGNQDPIVDIEATKRLSKALGITTQQIEHNGHFLDRDGYTKFEFLKDQILKTIQNKNSEIGR</sequence>
<reference evidence="2 3" key="2">
    <citation type="submission" date="2016-09" db="EMBL/GenBank/DDBJ databases">
        <authorList>
            <consortium name="Pathogen Informatics"/>
            <person name="Sun Q."/>
            <person name="Inoue M."/>
        </authorList>
    </citation>
    <scope>NUCLEOTIDE SEQUENCE [LARGE SCALE GENOMIC DNA]</scope>
    <source>
        <strain evidence="2 3">82C</strain>
    </source>
</reference>
<keyword evidence="1" id="KW-0378">Hydrolase</keyword>
<dbReference type="Proteomes" id="UP000095768">
    <property type="component" value="Unassembled WGS sequence"/>
</dbReference>